<protein>
    <submittedName>
        <fullName evidence="3">DUF4097 domain-containing protein</fullName>
    </submittedName>
</protein>
<dbReference type="InterPro" id="IPR025164">
    <property type="entry name" value="Toastrack_DUF4097"/>
</dbReference>
<evidence type="ECO:0000313" key="4">
    <source>
        <dbReference type="Proteomes" id="UP000540128"/>
    </source>
</evidence>
<feature type="compositionally biased region" description="Polar residues" evidence="1">
    <location>
        <begin position="1"/>
        <end position="13"/>
    </location>
</feature>
<evidence type="ECO:0000313" key="3">
    <source>
        <dbReference type="EMBL" id="NUV28335.1"/>
    </source>
</evidence>
<evidence type="ECO:0000256" key="1">
    <source>
        <dbReference type="SAM" id="MobiDB-lite"/>
    </source>
</evidence>
<organism evidence="3 4">
    <name type="scientific">Streptomyces odorifer</name>
    <dbReference type="NCBI Taxonomy" id="53450"/>
    <lineage>
        <taxon>Bacteria</taxon>
        <taxon>Bacillati</taxon>
        <taxon>Actinomycetota</taxon>
        <taxon>Actinomycetes</taxon>
        <taxon>Kitasatosporales</taxon>
        <taxon>Streptomycetaceae</taxon>
        <taxon>Streptomyces</taxon>
        <taxon>Streptomyces albidoflavus group</taxon>
    </lineage>
</organism>
<sequence>MRQAEEVSTMSESESPHDASPVPEAEAESPQGADGGTDDGTWSVDAPRRMSFDGPVTTLRIRVVNGAVNVVGSPDPATHLDISELSGRPLTVRREGSTLTVEYEEFSWQGLRRLIERGKLPDPRTLDHRAVVSVAVPDSARLEVRAVGADTVVSSLAGPADVKAVSGETTLVGLSGAVRADTVTGRVEAQSVTGPLTVASVSGDLTVVDGTSPTLRADSVNGDMIVDIDQADSPADIELSSVSGEIAVRLPHPADARVEANTTSGSLSHAFEDLRVSGQFGMKKLTGKLGEGSGRLKASTVSGSIALLRRPASDAAPNDKKVL</sequence>
<dbReference type="RefSeq" id="WP_151168120.1">
    <property type="nucleotide sequence ID" value="NZ_JAANNT010000004.1"/>
</dbReference>
<accession>A0A7Y6F0C2</accession>
<dbReference type="Proteomes" id="UP000540128">
    <property type="component" value="Unassembled WGS sequence"/>
</dbReference>
<name>A0A7Y6F0C2_9ACTN</name>
<reference evidence="3 4" key="1">
    <citation type="submission" date="2020-03" db="EMBL/GenBank/DDBJ databases">
        <title>Complete genome sequence of sixteen Streptomyces strains facilitates identification of candidate genes involved in plant growth-promotion in grain legumes and cereals.</title>
        <authorList>
            <person name="Gopalakrishnan S."/>
            <person name="Thakur V."/>
            <person name="Saxena R."/>
            <person name="Vadlamudi S."/>
            <person name="Purohit S."/>
            <person name="Kumar V."/>
            <person name="Rathore A."/>
            <person name="Chitikineni A."/>
            <person name="Varshney R.K."/>
        </authorList>
    </citation>
    <scope>NUCLEOTIDE SEQUENCE [LARGE SCALE GENOMIC DNA]</scope>
    <source>
        <strain evidence="3 4">KAI-180</strain>
    </source>
</reference>
<evidence type="ECO:0000259" key="2">
    <source>
        <dbReference type="Pfam" id="PF13349"/>
    </source>
</evidence>
<comment type="caution">
    <text evidence="3">The sequence shown here is derived from an EMBL/GenBank/DDBJ whole genome shotgun (WGS) entry which is preliminary data.</text>
</comment>
<feature type="domain" description="DUF4097" evidence="2">
    <location>
        <begin position="134"/>
        <end position="307"/>
    </location>
</feature>
<keyword evidence="4" id="KW-1185">Reference proteome</keyword>
<dbReference type="AlphaFoldDB" id="A0A7Y6F0C2"/>
<dbReference type="EMBL" id="JAANNT010000004">
    <property type="protein sequence ID" value="NUV28335.1"/>
    <property type="molecule type" value="Genomic_DNA"/>
</dbReference>
<dbReference type="Pfam" id="PF13349">
    <property type="entry name" value="DUF4097"/>
    <property type="match status" value="1"/>
</dbReference>
<gene>
    <name evidence="3" type="ORF">G6W59_08290</name>
</gene>
<proteinExistence type="predicted"/>
<feature type="region of interest" description="Disordered" evidence="1">
    <location>
        <begin position="1"/>
        <end position="49"/>
    </location>
</feature>